<dbReference type="InterPro" id="IPR043128">
    <property type="entry name" value="Rev_trsase/Diguanyl_cyclase"/>
</dbReference>
<comment type="caution">
    <text evidence="5">The sequence shown here is derived from an EMBL/GenBank/DDBJ whole genome shotgun (WGS) entry which is preliminary data.</text>
</comment>
<evidence type="ECO:0000259" key="4">
    <source>
        <dbReference type="PROSITE" id="PS50887"/>
    </source>
</evidence>
<dbReference type="GO" id="GO:0071111">
    <property type="term" value="F:cyclic-guanylate-specific phosphodiesterase activity"/>
    <property type="evidence" value="ECO:0007669"/>
    <property type="project" value="InterPro"/>
</dbReference>
<dbReference type="SMART" id="SM00065">
    <property type="entry name" value="GAF"/>
    <property type="match status" value="1"/>
</dbReference>
<dbReference type="InterPro" id="IPR003018">
    <property type="entry name" value="GAF"/>
</dbReference>
<evidence type="ECO:0000259" key="2">
    <source>
        <dbReference type="PROSITE" id="PS50042"/>
    </source>
</evidence>
<gene>
    <name evidence="5" type="ORF">E3O49_09025</name>
</gene>
<dbReference type="Proteomes" id="UP000297403">
    <property type="component" value="Unassembled WGS sequence"/>
</dbReference>
<dbReference type="NCBIfam" id="TIGR00254">
    <property type="entry name" value="GGDEF"/>
    <property type="match status" value="1"/>
</dbReference>
<dbReference type="Gene3D" id="3.30.70.270">
    <property type="match status" value="1"/>
</dbReference>
<organism evidence="5 6">
    <name type="scientific">Cryobacterium shii</name>
    <dbReference type="NCBI Taxonomy" id="1259235"/>
    <lineage>
        <taxon>Bacteria</taxon>
        <taxon>Bacillati</taxon>
        <taxon>Actinomycetota</taxon>
        <taxon>Actinomycetes</taxon>
        <taxon>Micrococcales</taxon>
        <taxon>Microbacteriaceae</taxon>
        <taxon>Cryobacterium</taxon>
    </lineage>
</organism>
<evidence type="ECO:0000313" key="5">
    <source>
        <dbReference type="EMBL" id="TFC47117.1"/>
    </source>
</evidence>
<reference evidence="5 6" key="1">
    <citation type="submission" date="2019-03" db="EMBL/GenBank/DDBJ databases">
        <title>Genomics of glacier-inhabiting Cryobacterium strains.</title>
        <authorList>
            <person name="Liu Q."/>
            <person name="Xin Y.-H."/>
        </authorList>
    </citation>
    <scope>NUCLEOTIDE SEQUENCE [LARGE SCALE GENOMIC DNA]</scope>
    <source>
        <strain evidence="6">TMT1-22</strain>
    </source>
</reference>
<dbReference type="InterPro" id="IPR050706">
    <property type="entry name" value="Cyclic-di-GMP_PDE-like"/>
</dbReference>
<dbReference type="PROSITE" id="PS50887">
    <property type="entry name" value="GGDEF"/>
    <property type="match status" value="1"/>
</dbReference>
<dbReference type="Gene3D" id="3.20.20.450">
    <property type="entry name" value="EAL domain"/>
    <property type="match status" value="1"/>
</dbReference>
<keyword evidence="6" id="KW-1185">Reference proteome</keyword>
<dbReference type="InterPro" id="IPR001633">
    <property type="entry name" value="EAL_dom"/>
</dbReference>
<dbReference type="InterPro" id="IPR000595">
    <property type="entry name" value="cNMP-bd_dom"/>
</dbReference>
<dbReference type="InterPro" id="IPR035919">
    <property type="entry name" value="EAL_sf"/>
</dbReference>
<feature type="compositionally biased region" description="Polar residues" evidence="1">
    <location>
        <begin position="956"/>
        <end position="975"/>
    </location>
</feature>
<dbReference type="PANTHER" id="PTHR33121">
    <property type="entry name" value="CYCLIC DI-GMP PHOSPHODIESTERASE PDEF"/>
    <property type="match status" value="1"/>
</dbReference>
<dbReference type="RefSeq" id="WP_134451406.1">
    <property type="nucleotide sequence ID" value="NZ_SOFY01000047.1"/>
</dbReference>
<accession>A0AAQ2HFM7</accession>
<protein>
    <submittedName>
        <fullName evidence="5">EAL domain-containing protein</fullName>
    </submittedName>
</protein>
<dbReference type="CDD" id="cd01948">
    <property type="entry name" value="EAL"/>
    <property type="match status" value="1"/>
</dbReference>
<dbReference type="SMART" id="SM00267">
    <property type="entry name" value="GGDEF"/>
    <property type="match status" value="1"/>
</dbReference>
<dbReference type="EMBL" id="SOFY01000047">
    <property type="protein sequence ID" value="TFC47117.1"/>
    <property type="molecule type" value="Genomic_DNA"/>
</dbReference>
<feature type="region of interest" description="Disordered" evidence="1">
    <location>
        <begin position="946"/>
        <end position="975"/>
    </location>
</feature>
<dbReference type="CDD" id="cd01949">
    <property type="entry name" value="GGDEF"/>
    <property type="match status" value="1"/>
</dbReference>
<dbReference type="Pfam" id="PF00563">
    <property type="entry name" value="EAL"/>
    <property type="match status" value="1"/>
</dbReference>
<dbReference type="Pfam" id="PF00990">
    <property type="entry name" value="GGDEF"/>
    <property type="match status" value="1"/>
</dbReference>
<dbReference type="SUPFAM" id="SSF141868">
    <property type="entry name" value="EAL domain-like"/>
    <property type="match status" value="1"/>
</dbReference>
<dbReference type="SUPFAM" id="SSF55781">
    <property type="entry name" value="GAF domain-like"/>
    <property type="match status" value="1"/>
</dbReference>
<evidence type="ECO:0000259" key="3">
    <source>
        <dbReference type="PROSITE" id="PS50883"/>
    </source>
</evidence>
<dbReference type="Gene3D" id="3.30.450.40">
    <property type="match status" value="1"/>
</dbReference>
<dbReference type="InterPro" id="IPR029787">
    <property type="entry name" value="Nucleotide_cyclase"/>
</dbReference>
<dbReference type="SUPFAM" id="SSF55073">
    <property type="entry name" value="Nucleotide cyclase"/>
    <property type="match status" value="1"/>
</dbReference>
<dbReference type="InterPro" id="IPR000160">
    <property type="entry name" value="GGDEF_dom"/>
</dbReference>
<sequence length="975" mass="104279">MDGESRETASTTISLLLRHVRRLGGEEAVAEVLARAGVHQDAALLENPSTWVGYDTRIRLFEAATAVLDDPNTMFTVGAGSVIGDIQPVLVQLLSVFASPGAIYRQMPRMVPKFTTTSTMDAIKVAKTTATVGYRLHEGYRPSRLDCQYAQGLFSSVPAIFGLAPARVSHPRCQSDGYPECEYELTWSMREHWWSRRARNRFVDASLTVLRDKVREVQLAAADLVSSDDLDEMLARIVDRAGSAVLAPGYLLIVEPDGGGAPLVRHRGVTEARADDLVERMLRGEQLGERALVVDIASNRRIHGHLAALFPVGHTAMVGDRALLEAYAGHAAVALDLFTALEESRRGGLRTAALLSLAHELATSDSVEGIADVVALALPTIVGSDSAAVLLWDADLGELRPVASTGLGTPQREQFLQTTISVDQTPELIGLLTRQELVLITADGASPALGDLVRSVGVHSLVAVPLLAGDVLMGVATVSWRGAVGEAVLVDAMARIEGVSHQGATAMQKARLLATVRYQSQHDALTGLPNRVLFAARLDTALSECRDGSTSAVLFCDLDNFKRVNDRLGHQVGDELLRQVAARLRAEVRGGDVIGRLGGDEFAVLVTELEGEAAAIELARRTVDCLNHPFHLAGQDLRISASVGVAVHTGPGGHGEHLLDEADGAMYTAKRTGRNQIAVAGRQEEPGATGPSLPLELACALDENQMRLHFQPVVDISRAGEERVVGAEALIRWEHPRLGLLAPAAFLPLAQEMGLLPELDLWVVGAACAAVADWPRPAVRPYGVAVNLDAATLLDRRLVPTVRAALNRHALAPERLILEVVESSALIDLPGIVERLVELRRLGIHISLDDFGTGFSTLAWLNTLPVDQIKIDRSFIMNLPDAASVPLVQGILALALKLGVEVVAEGVETRDQLEILRASGCVLAQGYLLGRPSATFDPLAGRPLTAPGAAAGRRPLTNSTEILPEPSSNSPNPVF</sequence>
<dbReference type="PANTHER" id="PTHR33121:SF70">
    <property type="entry name" value="SIGNALING PROTEIN YKOW"/>
    <property type="match status" value="1"/>
</dbReference>
<name>A0AAQ2HFM7_9MICO</name>
<dbReference type="PROSITE" id="PS50042">
    <property type="entry name" value="CNMP_BINDING_3"/>
    <property type="match status" value="1"/>
</dbReference>
<dbReference type="FunFam" id="3.30.70.270:FF:000001">
    <property type="entry name" value="Diguanylate cyclase domain protein"/>
    <property type="match status" value="1"/>
</dbReference>
<feature type="domain" description="Cyclic nucleotide-binding" evidence="2">
    <location>
        <begin position="231"/>
        <end position="300"/>
    </location>
</feature>
<proteinExistence type="predicted"/>
<feature type="domain" description="EAL" evidence="3">
    <location>
        <begin position="690"/>
        <end position="946"/>
    </location>
</feature>
<feature type="domain" description="GGDEF" evidence="4">
    <location>
        <begin position="549"/>
        <end position="682"/>
    </location>
</feature>
<dbReference type="AlphaFoldDB" id="A0AAQ2HFM7"/>
<dbReference type="Pfam" id="PF01590">
    <property type="entry name" value="GAF"/>
    <property type="match status" value="1"/>
</dbReference>
<evidence type="ECO:0000256" key="1">
    <source>
        <dbReference type="SAM" id="MobiDB-lite"/>
    </source>
</evidence>
<dbReference type="InterPro" id="IPR029016">
    <property type="entry name" value="GAF-like_dom_sf"/>
</dbReference>
<evidence type="ECO:0000313" key="6">
    <source>
        <dbReference type="Proteomes" id="UP000297403"/>
    </source>
</evidence>
<dbReference type="SMART" id="SM00052">
    <property type="entry name" value="EAL"/>
    <property type="match status" value="1"/>
</dbReference>
<dbReference type="PROSITE" id="PS50883">
    <property type="entry name" value="EAL"/>
    <property type="match status" value="1"/>
</dbReference>